<gene>
    <name evidence="2" type="ORF">ET445_12380</name>
</gene>
<dbReference type="Pfam" id="PF06772">
    <property type="entry name" value="LtrA"/>
    <property type="match status" value="1"/>
</dbReference>
<evidence type="ECO:0000313" key="3">
    <source>
        <dbReference type="Proteomes" id="UP000291259"/>
    </source>
</evidence>
<keyword evidence="1" id="KW-1133">Transmembrane helix</keyword>
<feature type="transmembrane region" description="Helical" evidence="1">
    <location>
        <begin position="178"/>
        <end position="195"/>
    </location>
</feature>
<accession>A0A4P6FJ66</accession>
<evidence type="ECO:0000256" key="1">
    <source>
        <dbReference type="SAM" id="Phobius"/>
    </source>
</evidence>
<keyword evidence="1" id="KW-0812">Transmembrane</keyword>
<dbReference type="EMBL" id="CP035491">
    <property type="protein sequence ID" value="QAY74017.1"/>
    <property type="molecule type" value="Genomic_DNA"/>
</dbReference>
<feature type="transmembrane region" description="Helical" evidence="1">
    <location>
        <begin position="354"/>
        <end position="387"/>
    </location>
</feature>
<reference evidence="2 3" key="1">
    <citation type="submission" date="2019-01" db="EMBL/GenBank/DDBJ databases">
        <title>Genome sequencing of strain FW100M-8.</title>
        <authorList>
            <person name="Heo J."/>
            <person name="Kim S.-J."/>
            <person name="Kim J.-S."/>
            <person name="Hong S.-B."/>
            <person name="Kwon S.-W."/>
        </authorList>
    </citation>
    <scope>NUCLEOTIDE SEQUENCE [LARGE SCALE GENOMIC DNA]</scope>
    <source>
        <strain evidence="2 3">FW100M-8</strain>
    </source>
</reference>
<dbReference type="InterPro" id="IPR010640">
    <property type="entry name" value="Low_temperature_requirement_A"/>
</dbReference>
<dbReference type="RefSeq" id="WP_129191565.1">
    <property type="nucleotide sequence ID" value="NZ_CP035491.1"/>
</dbReference>
<feature type="transmembrane region" description="Helical" evidence="1">
    <location>
        <begin position="282"/>
        <end position="306"/>
    </location>
</feature>
<feature type="transmembrane region" description="Helical" evidence="1">
    <location>
        <begin position="151"/>
        <end position="172"/>
    </location>
</feature>
<keyword evidence="3" id="KW-1185">Reference proteome</keyword>
<dbReference type="KEGG" id="agf:ET445_12380"/>
<feature type="transmembrane region" description="Helical" evidence="1">
    <location>
        <begin position="117"/>
        <end position="139"/>
    </location>
</feature>
<organism evidence="2 3">
    <name type="scientific">Agromyces protaetiae</name>
    <dbReference type="NCBI Taxonomy" id="2509455"/>
    <lineage>
        <taxon>Bacteria</taxon>
        <taxon>Bacillati</taxon>
        <taxon>Actinomycetota</taxon>
        <taxon>Actinomycetes</taxon>
        <taxon>Micrococcales</taxon>
        <taxon>Microbacteriaceae</taxon>
        <taxon>Agromyces</taxon>
    </lineage>
</organism>
<dbReference type="OrthoDB" id="7698234at2"/>
<dbReference type="PANTHER" id="PTHR36840:SF1">
    <property type="entry name" value="BLL5714 PROTEIN"/>
    <property type="match status" value="1"/>
</dbReference>
<feature type="transmembrane region" description="Helical" evidence="1">
    <location>
        <begin position="85"/>
        <end position="105"/>
    </location>
</feature>
<dbReference type="Proteomes" id="UP000291259">
    <property type="component" value="Chromosome"/>
</dbReference>
<dbReference type="PANTHER" id="PTHR36840">
    <property type="entry name" value="BLL5714 PROTEIN"/>
    <property type="match status" value="1"/>
</dbReference>
<protein>
    <submittedName>
        <fullName evidence="2">Low temperature requirement protein A</fullName>
    </submittedName>
</protein>
<name>A0A4P6FJ66_9MICO</name>
<dbReference type="AlphaFoldDB" id="A0A4P6FJ66"/>
<feature type="transmembrane region" description="Helical" evidence="1">
    <location>
        <begin position="216"/>
        <end position="236"/>
    </location>
</feature>
<feature type="transmembrane region" description="Helical" evidence="1">
    <location>
        <begin position="321"/>
        <end position="342"/>
    </location>
</feature>
<sequence>MARGIRPTSTSRLLAVGVSRDGDRVTTLELFFDLVYVFAFHQVSEIILDEPSAAGLLRGLVTLALVWWSWTAYAWLANQARADDGVVRLGMVLATAVMFLVALAIPEAWDDLPGGLSGPLVFVIGYLLVRVVHGTVYLIAAGSDAGLRRQVLVSMATGLVPAAALLVAGCLVGGALQVWLWAVAIAIDWLLVYLTSRAGNSWRLNSASHFSERHGLIVILALGESIIAIGAVAMRIPVDWEVLGAALAAVALALGLWWSYFHHLADKVEHELAVRAGSERAALAVDVYTYLHYPIVAAIVLVAVGIDEAMLGIGEERPLEGFAAGCLGAGLAIYLAATVLIWRRASGEWTLPRSIGALAAVALIPAFAALPSIASLAIAAVFLAALLAIEQALHGRAAVRPGP</sequence>
<keyword evidence="1" id="KW-0472">Membrane</keyword>
<proteinExistence type="predicted"/>
<evidence type="ECO:0000313" key="2">
    <source>
        <dbReference type="EMBL" id="QAY74017.1"/>
    </source>
</evidence>
<feature type="transmembrane region" description="Helical" evidence="1">
    <location>
        <begin position="242"/>
        <end position="261"/>
    </location>
</feature>